<sequence>MCQMQLNTLRNTQLTIYSSIDQKTRTSDSCGTDKMKVTWRGLPCSSSNPGVANSVGEHKHRGKGTGSIPPTPYHFSGNGAAANDICIQMTAG</sequence>
<name>A8PV42_BRUMA</name>
<feature type="region of interest" description="Disordered" evidence="1">
    <location>
        <begin position="48"/>
        <end position="74"/>
    </location>
</feature>
<protein>
    <submittedName>
        <fullName evidence="2">Uncharacterized protein</fullName>
    </submittedName>
</protein>
<dbReference type="EMBL" id="DS239407">
    <property type="protein sequence ID" value="EDP32569.1"/>
    <property type="molecule type" value="Genomic_DNA"/>
</dbReference>
<evidence type="ECO:0000256" key="1">
    <source>
        <dbReference type="SAM" id="MobiDB-lite"/>
    </source>
</evidence>
<dbReference type="AlphaFoldDB" id="A8PV42"/>
<proteinExistence type="predicted"/>
<accession>A8PV42</accession>
<reference evidence="2" key="1">
    <citation type="journal article" date="2007" name="Science">
        <title>Draft genome of the filarial nematode parasite Brugia malayi.</title>
        <authorList>
            <person name="Ghedin E."/>
            <person name="Wang S."/>
            <person name="Spiro D."/>
            <person name="Caler E."/>
            <person name="Zhao Q."/>
            <person name="Crabtree J."/>
            <person name="Allen J.E."/>
            <person name="Delcher A.L."/>
            <person name="Guiliano D.B."/>
            <person name="Miranda-Saavedra D."/>
            <person name="Angiuoli S.V."/>
            <person name="Creasy T."/>
            <person name="Amedeo P."/>
            <person name="Haas B."/>
            <person name="El-Sayed N.M."/>
            <person name="Wortman J.R."/>
            <person name="Feldblyum T."/>
            <person name="Tallon L."/>
            <person name="Schatz M."/>
            <person name="Shumway M."/>
            <person name="Koo H."/>
            <person name="Salzberg S.L."/>
            <person name="Schobel S."/>
            <person name="Pertea M."/>
            <person name="Pop M."/>
            <person name="White O."/>
            <person name="Barton G.J."/>
            <person name="Carlow C.K."/>
            <person name="Crawford M.J."/>
            <person name="Daub J."/>
            <person name="Dimmic M.W."/>
            <person name="Estes C.F."/>
            <person name="Foster J.M."/>
            <person name="Ganatra M."/>
            <person name="Gregory W.F."/>
            <person name="Johnson N.M."/>
            <person name="Jin J."/>
            <person name="Komuniecki R."/>
            <person name="Korf I."/>
            <person name="Kumar S."/>
            <person name="Laney S."/>
            <person name="Li B.W."/>
            <person name="Li W."/>
            <person name="Lindblom T.H."/>
            <person name="Lustigman S."/>
            <person name="Ma D."/>
            <person name="Maina C.V."/>
            <person name="Martin D.M."/>
            <person name="McCarter J.P."/>
            <person name="McReynolds L."/>
            <person name="Mitreva M."/>
            <person name="Nutman T.B."/>
            <person name="Parkinson J."/>
            <person name="Peregrin-Alvarez J.M."/>
            <person name="Poole C."/>
            <person name="Ren Q."/>
            <person name="Saunders L."/>
            <person name="Sluder A.E."/>
            <person name="Smith K."/>
            <person name="Stanke M."/>
            <person name="Unnasch T.R."/>
            <person name="Ware J."/>
            <person name="Wei A.D."/>
            <person name="Weil G."/>
            <person name="Williams D.J."/>
            <person name="Zhang Y."/>
            <person name="Williams S.A."/>
            <person name="Fraser-Liggett C."/>
            <person name="Slatko B."/>
            <person name="Blaxter M.L."/>
            <person name="Scott A.L."/>
        </authorList>
    </citation>
    <scope>NUCLEOTIDE SEQUENCE [LARGE SCALE GENOMIC DNA]</scope>
</reference>
<gene>
    <name evidence="2" type="ORF">Bm1_35275</name>
</gene>
<organism evidence="2">
    <name type="scientific">Brugia malayi</name>
    <name type="common">Filarial nematode worm</name>
    <dbReference type="NCBI Taxonomy" id="6279"/>
    <lineage>
        <taxon>Eukaryota</taxon>
        <taxon>Metazoa</taxon>
        <taxon>Ecdysozoa</taxon>
        <taxon>Nematoda</taxon>
        <taxon>Chromadorea</taxon>
        <taxon>Rhabditida</taxon>
        <taxon>Spirurina</taxon>
        <taxon>Spiruromorpha</taxon>
        <taxon>Filarioidea</taxon>
        <taxon>Onchocercidae</taxon>
        <taxon>Brugia</taxon>
    </lineage>
</organism>
<evidence type="ECO:0000313" key="2">
    <source>
        <dbReference type="EMBL" id="EDP32569.1"/>
    </source>
</evidence>